<organism evidence="6 7">
    <name type="scientific">Pseudomonas phage vB_PaeM_PA5oct</name>
    <dbReference type="NCBI Taxonomy" id="2163605"/>
    <lineage>
        <taxon>Viruses</taxon>
        <taxon>Duplodnaviria</taxon>
        <taxon>Heunggongvirae</taxon>
        <taxon>Uroviricota</taxon>
        <taxon>Caudoviricetes</taxon>
        <taxon>Arenbergviridae</taxon>
        <taxon>Wroclawvirus</taxon>
        <taxon>Wroclawvirus PA5oct</taxon>
    </lineage>
</organism>
<dbReference type="SUPFAM" id="SSF57716">
    <property type="entry name" value="Glucocorticoid receptor-like (DNA-binding domain)"/>
    <property type="match status" value="1"/>
</dbReference>
<feature type="domain" description="Zinc finger DksA/TraR C4-type" evidence="5">
    <location>
        <begin position="36"/>
        <end position="66"/>
    </location>
</feature>
<dbReference type="PANTHER" id="PTHR38777:SF1">
    <property type="entry name" value="DNAK SUPPRESSOR PROTEIN"/>
    <property type="match status" value="1"/>
</dbReference>
<gene>
    <name evidence="6" type="ORF">EST35_0424</name>
</gene>
<dbReference type="Proteomes" id="UP000316733">
    <property type="component" value="Segment"/>
</dbReference>
<evidence type="ECO:0000256" key="4">
    <source>
        <dbReference type="PROSITE-ProRule" id="PRU00510"/>
    </source>
</evidence>
<dbReference type="PANTHER" id="PTHR38777">
    <property type="entry name" value="FELS-2 PROPHAGE PROTEIN"/>
    <property type="match status" value="1"/>
</dbReference>
<sequence length="76" mass="8674">MSSEFDIDDSGLAETHEQIVEKAVSKIRKEMARNSGYTECIDCGEEIGEERKRILPSATKCVECQSLFDLRNKLYK</sequence>
<keyword evidence="1" id="KW-0479">Metal-binding</keyword>
<reference evidence="7" key="1">
    <citation type="journal article" date="2020" name="bioRxiv">
        <title>Integrative omics analysis of Pseudomonas aeruginosa virus PA5oct highlights the molecular complexity of jumbo phages.</title>
        <authorList>
            <person name="Lood C."/>
            <person name="Danis-Wlodarczyk K."/>
            <person name="Blasdel B.G."/>
            <person name="Jang H.B."/>
            <person name="Vandenheuvel D."/>
            <person name="Briers Y."/>
            <person name="Noben J.-P."/>
            <person name="van Noort V."/>
            <person name="Drulis-Kawa Z."/>
            <person name="Lavigne R."/>
        </authorList>
    </citation>
    <scope>NUCLEOTIDE SEQUENCE [LARGE SCALE GENOMIC DNA]</scope>
</reference>
<dbReference type="GO" id="GO:1900378">
    <property type="term" value="P:positive regulation of secondary metabolite biosynthetic process"/>
    <property type="evidence" value="ECO:0007669"/>
    <property type="project" value="TreeGrafter"/>
</dbReference>
<proteinExistence type="predicted"/>
<evidence type="ECO:0000313" key="6">
    <source>
        <dbReference type="EMBL" id="QCG76292.1"/>
    </source>
</evidence>
<dbReference type="EMBL" id="MK797984">
    <property type="protein sequence ID" value="QCG76292.1"/>
    <property type="molecule type" value="Genomic_DNA"/>
</dbReference>
<dbReference type="InterPro" id="IPR000962">
    <property type="entry name" value="Znf_DskA_TraR"/>
</dbReference>
<keyword evidence="3" id="KW-0862">Zinc</keyword>
<evidence type="ECO:0000256" key="3">
    <source>
        <dbReference type="ARBA" id="ARBA00022833"/>
    </source>
</evidence>
<dbReference type="GO" id="GO:0008270">
    <property type="term" value="F:zinc ion binding"/>
    <property type="evidence" value="ECO:0007669"/>
    <property type="project" value="UniProtKB-KW"/>
</dbReference>
<accession>A0A4Y5JWG8</accession>
<keyword evidence="2" id="KW-0863">Zinc-finger</keyword>
<dbReference type="Gene3D" id="1.20.120.910">
    <property type="entry name" value="DksA, coiled-coil domain"/>
    <property type="match status" value="1"/>
</dbReference>
<keyword evidence="7" id="KW-1185">Reference proteome</keyword>
<dbReference type="PROSITE" id="PS51128">
    <property type="entry name" value="ZF_DKSA_2"/>
    <property type="match status" value="1"/>
</dbReference>
<dbReference type="Pfam" id="PF01258">
    <property type="entry name" value="zf-dskA_traR"/>
    <property type="match status" value="1"/>
</dbReference>
<evidence type="ECO:0000259" key="5">
    <source>
        <dbReference type="Pfam" id="PF01258"/>
    </source>
</evidence>
<feature type="zinc finger region" description="dksA C4-type" evidence="4">
    <location>
        <begin position="40"/>
        <end position="64"/>
    </location>
</feature>
<name>A0A4Y5JWG8_9CAUD</name>
<evidence type="ECO:0000256" key="2">
    <source>
        <dbReference type="ARBA" id="ARBA00022771"/>
    </source>
</evidence>
<evidence type="ECO:0000256" key="1">
    <source>
        <dbReference type="ARBA" id="ARBA00022723"/>
    </source>
</evidence>
<evidence type="ECO:0000313" key="7">
    <source>
        <dbReference type="Proteomes" id="UP000316733"/>
    </source>
</evidence>
<protein>
    <submittedName>
        <fullName evidence="6">DksA/TraR family C4-type zinc finger protein</fullName>
    </submittedName>
</protein>